<dbReference type="AlphaFoldDB" id="A0A317N212"/>
<dbReference type="PANTHER" id="PTHR30346:SF30">
    <property type="entry name" value="SMALL NEUTRAL PROTEASE REGULATORY PROTEIN"/>
    <property type="match status" value="1"/>
</dbReference>
<dbReference type="Gene3D" id="3.40.190.10">
    <property type="entry name" value="Periplasmic binding protein-like II"/>
    <property type="match status" value="2"/>
</dbReference>
<proteinExistence type="inferred from homology"/>
<keyword evidence="2" id="KW-0805">Transcription regulation</keyword>
<dbReference type="PANTHER" id="PTHR30346">
    <property type="entry name" value="TRANSCRIPTIONAL DUAL REGULATOR HCAR-RELATED"/>
    <property type="match status" value="1"/>
</dbReference>
<dbReference type="PROSITE" id="PS50931">
    <property type="entry name" value="HTH_LYSR"/>
    <property type="match status" value="1"/>
</dbReference>
<dbReference type="Pfam" id="PF00126">
    <property type="entry name" value="HTH_1"/>
    <property type="match status" value="1"/>
</dbReference>
<evidence type="ECO:0000256" key="2">
    <source>
        <dbReference type="ARBA" id="ARBA00023015"/>
    </source>
</evidence>
<dbReference type="SUPFAM" id="SSF46785">
    <property type="entry name" value="Winged helix' DNA-binding domain"/>
    <property type="match status" value="1"/>
</dbReference>
<keyword evidence="4" id="KW-0010">Activator</keyword>
<keyword evidence="8" id="KW-1185">Reference proteome</keyword>
<comment type="similarity">
    <text evidence="1">Belongs to the LysR transcriptional regulatory family.</text>
</comment>
<name>A0A317N212_9NOCA</name>
<accession>A0A317N212</accession>
<dbReference type="Pfam" id="PF03466">
    <property type="entry name" value="LysR_substrate"/>
    <property type="match status" value="1"/>
</dbReference>
<dbReference type="CDD" id="cd08414">
    <property type="entry name" value="PBP2_LTTR_aromatics_like"/>
    <property type="match status" value="1"/>
</dbReference>
<dbReference type="SUPFAM" id="SSF53850">
    <property type="entry name" value="Periplasmic binding protein-like II"/>
    <property type="match status" value="1"/>
</dbReference>
<dbReference type="GO" id="GO:0003700">
    <property type="term" value="F:DNA-binding transcription factor activity"/>
    <property type="evidence" value="ECO:0007669"/>
    <property type="project" value="InterPro"/>
</dbReference>
<comment type="caution">
    <text evidence="7">The sequence shown here is derived from an EMBL/GenBank/DDBJ whole genome shotgun (WGS) entry which is preliminary data.</text>
</comment>
<dbReference type="InterPro" id="IPR000847">
    <property type="entry name" value="LysR_HTH_N"/>
</dbReference>
<dbReference type="InterPro" id="IPR036388">
    <property type="entry name" value="WH-like_DNA-bd_sf"/>
</dbReference>
<evidence type="ECO:0000259" key="6">
    <source>
        <dbReference type="PROSITE" id="PS50931"/>
    </source>
</evidence>
<gene>
    <name evidence="7" type="ORF">DFR69_1213</name>
</gene>
<dbReference type="EMBL" id="QGTL01000021">
    <property type="protein sequence ID" value="PWV67553.1"/>
    <property type="molecule type" value="Genomic_DNA"/>
</dbReference>
<dbReference type="InterPro" id="IPR005119">
    <property type="entry name" value="LysR_subst-bd"/>
</dbReference>
<sequence>MELRQLEIFCAVAEELHFGRAAERLHLAQPYLSRSVRALEADLGTPLFERTTRRVELTHAGHVLRDSAAAMLRIEARARADVTAAHRGEAGTVRLSFAGPSSQAMVGRLARAIRERHAGITLAVRPGRYGPGVLDELLDRSTDLAIARFACAPPEVECRPVARELGVLVVPASHPVAQRDAVSLTALRYEPFITLPEGSGSAVRSTFTAACRAAGFEPEIAQTAPDSWTCVALVAAGVGLHFTTDAAAATLPTEGVRVMPLAGDIPIAPVLGYLVWRQGDHDPTLRRVLHLSEQVLPTVS</sequence>
<keyword evidence="5" id="KW-0804">Transcription</keyword>
<evidence type="ECO:0000256" key="5">
    <source>
        <dbReference type="ARBA" id="ARBA00023163"/>
    </source>
</evidence>
<reference evidence="7 8" key="1">
    <citation type="submission" date="2018-05" db="EMBL/GenBank/DDBJ databases">
        <title>Genomic Encyclopedia of Type Strains, Phase IV (KMG-IV): sequencing the most valuable type-strain genomes for metagenomic binning, comparative biology and taxonomic classification.</title>
        <authorList>
            <person name="Goeker M."/>
        </authorList>
    </citation>
    <scope>NUCLEOTIDE SEQUENCE [LARGE SCALE GENOMIC DNA]</scope>
    <source>
        <strain evidence="7 8">DSM 44717</strain>
    </source>
</reference>
<dbReference type="Proteomes" id="UP000246410">
    <property type="component" value="Unassembled WGS sequence"/>
</dbReference>
<organism evidence="7 8">
    <name type="scientific">Nocardia neocaledoniensis</name>
    <dbReference type="NCBI Taxonomy" id="236511"/>
    <lineage>
        <taxon>Bacteria</taxon>
        <taxon>Bacillati</taxon>
        <taxon>Actinomycetota</taxon>
        <taxon>Actinomycetes</taxon>
        <taxon>Mycobacteriales</taxon>
        <taxon>Nocardiaceae</taxon>
        <taxon>Nocardia</taxon>
    </lineage>
</organism>
<dbReference type="GO" id="GO:0003677">
    <property type="term" value="F:DNA binding"/>
    <property type="evidence" value="ECO:0007669"/>
    <property type="project" value="UniProtKB-KW"/>
</dbReference>
<evidence type="ECO:0000313" key="8">
    <source>
        <dbReference type="Proteomes" id="UP000246410"/>
    </source>
</evidence>
<dbReference type="InterPro" id="IPR036390">
    <property type="entry name" value="WH_DNA-bd_sf"/>
</dbReference>
<evidence type="ECO:0000256" key="1">
    <source>
        <dbReference type="ARBA" id="ARBA00009437"/>
    </source>
</evidence>
<dbReference type="PRINTS" id="PR00039">
    <property type="entry name" value="HTHLYSR"/>
</dbReference>
<feature type="domain" description="HTH lysR-type" evidence="6">
    <location>
        <begin position="1"/>
        <end position="58"/>
    </location>
</feature>
<protein>
    <submittedName>
        <fullName evidence="7">LysR family transcriptional regulator</fullName>
    </submittedName>
</protein>
<keyword evidence="3" id="KW-0238">DNA-binding</keyword>
<evidence type="ECO:0000256" key="4">
    <source>
        <dbReference type="ARBA" id="ARBA00023159"/>
    </source>
</evidence>
<dbReference type="GO" id="GO:0032993">
    <property type="term" value="C:protein-DNA complex"/>
    <property type="evidence" value="ECO:0007669"/>
    <property type="project" value="TreeGrafter"/>
</dbReference>
<evidence type="ECO:0000256" key="3">
    <source>
        <dbReference type="ARBA" id="ARBA00023125"/>
    </source>
</evidence>
<evidence type="ECO:0000313" key="7">
    <source>
        <dbReference type="EMBL" id="PWV67553.1"/>
    </source>
</evidence>
<dbReference type="Gene3D" id="1.10.10.10">
    <property type="entry name" value="Winged helix-like DNA-binding domain superfamily/Winged helix DNA-binding domain"/>
    <property type="match status" value="1"/>
</dbReference>
<dbReference type="FunFam" id="1.10.10.10:FF:000001">
    <property type="entry name" value="LysR family transcriptional regulator"/>
    <property type="match status" value="1"/>
</dbReference>